<sequence length="53" mass="6028">MTRGGRSRSRPAPGQHRGNESEARLPIFYAFGKRRGGHGKPERWIGPARKNRE</sequence>
<protein>
    <submittedName>
        <fullName evidence="2">Uncharacterized protein</fullName>
    </submittedName>
</protein>
<dbReference type="EMBL" id="AE016825">
    <property type="protein sequence ID" value="AAQ58867.1"/>
    <property type="molecule type" value="Genomic_DNA"/>
</dbReference>
<keyword evidence="3" id="KW-1185">Reference proteome</keyword>
<evidence type="ECO:0000313" key="3">
    <source>
        <dbReference type="Proteomes" id="UP000001424"/>
    </source>
</evidence>
<evidence type="ECO:0000313" key="2">
    <source>
        <dbReference type="EMBL" id="AAQ58867.1"/>
    </source>
</evidence>
<feature type="region of interest" description="Disordered" evidence="1">
    <location>
        <begin position="1"/>
        <end position="53"/>
    </location>
</feature>
<dbReference type="HOGENOM" id="CLU_3059927_0_0_4"/>
<reference evidence="2 3" key="1">
    <citation type="journal article" date="2003" name="Proc. Natl. Acad. Sci. U.S.A.">
        <title>The complete genome sequence of Chromobacterium violaceum reveals remarkable and exploitable bacterial adaptability.</title>
        <authorList>
            <person name="Vasconcelos A.T.R."/>
            <person name="de Almeida D.F."/>
            <person name="Almeida F.C."/>
            <person name="de Almeida L.G.P."/>
            <person name="de Almeida R."/>
            <person name="Goncalves J.A.A."/>
            <person name="Andrade E.M."/>
            <person name="Antonio R.V."/>
            <person name="Araripe J."/>
            <person name="de Araujo M.F.F."/>
            <person name="Filho S.A."/>
            <person name="Azevedo V."/>
            <person name="Batista A.J."/>
            <person name="Bataus L.A.M."/>
            <person name="Batista J.S."/>
            <person name="Belo A."/>
            <person name="vander Berg C."/>
            <person name="Blamey J."/>
            <person name="Bogo M."/>
            <person name="Bonato S."/>
            <person name="Bordignon J."/>
            <person name="Brito C.A."/>
            <person name="Brocchi M."/>
            <person name="Burity H.A."/>
            <person name="Camargo A.A."/>
            <person name="Cardoso D.D.P."/>
            <person name="Carneiro N.P."/>
            <person name="Carraro D.M."/>
            <person name="Carvalho C.M.B."/>
            <person name="Cascardo J.C.M."/>
            <person name="Cavada B.S."/>
            <person name="Chueire L.M.O."/>
            <person name="Pasa T.B.C."/>
            <person name="Duran N."/>
            <person name="Fagundes N."/>
            <person name="Falcao C.L."/>
            <person name="Fantinatti F."/>
            <person name="Farias I.P."/>
            <person name="Felipe M.S.S."/>
            <person name="Ferrari L.P."/>
            <person name="Ferro J.A."/>
            <person name="Ferro M.I.T."/>
            <person name="Franco G.R."/>
            <person name="Freitas N.S.A."/>
            <person name="Furlan L.R."/>
            <person name="Gazzinelli R.T."/>
            <person name="Gomes E.A."/>
            <person name="Goncalves P.R."/>
            <person name="Grangeiro T.B."/>
            <person name="Grattapaglia D."/>
            <person name="Grisard E.C."/>
            <person name="Guimaraes C.T."/>
            <person name="Hanna E.S."/>
            <person name="Hungria M."/>
            <person name="Jardim S.N."/>
            <person name="Laurino J."/>
            <person name="Leoi L.C.T."/>
            <person name="Fassarella L."/>
            <person name="Lima A."/>
            <person name="Loureiro M.F."/>
            <person name="Lyra M.C.P."/>
            <person name="Macedo M."/>
            <person name="Madeira H.M.F."/>
            <person name="Manfio G.P."/>
            <person name="Maranhao A.Q."/>
            <person name="Martins W.S."/>
            <person name="di Mauro S.M.Z."/>
            <person name="de Medeiros S.R.B."/>
            <person name="Meissner R.D.V."/>
            <person name="Menck C.F.M."/>
            <person name="Moreira M.A.M."/>
            <person name="Nascimento F.F."/>
            <person name="Nicolas M.F."/>
            <person name="Oliveira J.G."/>
            <person name="Oliveira S.C."/>
            <person name="Paixao R.F.C."/>
            <person name="Parente J.A."/>
            <person name="Pedrosa F.O."/>
            <person name="Pena S.J.D."/>
            <person name="Perreira J.O."/>
            <person name="Perreira M."/>
            <person name="Pinto L.S.R.C."/>
            <person name="Pinto L.S."/>
            <person name="Porto J.I.R."/>
            <person name="Potrich D.P."/>
            <person name="Neto C.E.R."/>
            <person name="Reis A.M.M."/>
            <person name="Rigo L.U."/>
            <person name="Rondinelli E."/>
            <person name="dos Santos E.B.P."/>
            <person name="Santos F.R."/>
            <person name="Schneider M.P.C."/>
            <person name="Seuanez H.N."/>
            <person name="Silva A.M.R."/>
            <person name="da Silva A.L.C."/>
            <person name="Silva D.W."/>
            <person name="Silva R."/>
            <person name="Simoes I.C."/>
            <person name="Simon D."/>
            <person name="Soares C.M.A."/>
            <person name="Soares R.B.A."/>
            <person name="Souza E.M."/>
            <person name="Souza K.R.L."/>
            <person name="Souza R.C."/>
            <person name="Steffens M.B.R."/>
            <person name="Steindel M."/>
            <person name="Teixeira S.R."/>
            <person name="Urmenyi T."/>
            <person name="Vettore A."/>
            <person name="Wassem R."/>
            <person name="Zaha A."/>
            <person name="Simpson A.J.G."/>
        </authorList>
    </citation>
    <scope>NUCLEOTIDE SEQUENCE [LARGE SCALE GENOMIC DNA]</scope>
    <source>
        <strain evidence="3">ATCC 12472 / DSM 30191 / JCM 1249 / NBRC 12614 / NCIMB 9131 / NCTC 9757</strain>
    </source>
</reference>
<accession>Q7NYT0</accession>
<evidence type="ECO:0000256" key="1">
    <source>
        <dbReference type="SAM" id="MobiDB-lite"/>
    </source>
</evidence>
<name>Q7NYT0_CHRVO</name>
<dbReference type="KEGG" id="cvi:CV_1192"/>
<organism evidence="2 3">
    <name type="scientific">Chromobacterium violaceum (strain ATCC 12472 / DSM 30191 / JCM 1249 / CCUG 213 / NBRC 12614 / NCIMB 9131 / NCTC 9757 / MK)</name>
    <dbReference type="NCBI Taxonomy" id="243365"/>
    <lineage>
        <taxon>Bacteria</taxon>
        <taxon>Pseudomonadati</taxon>
        <taxon>Pseudomonadota</taxon>
        <taxon>Betaproteobacteria</taxon>
        <taxon>Neisseriales</taxon>
        <taxon>Chromobacteriaceae</taxon>
        <taxon>Chromobacterium</taxon>
    </lineage>
</organism>
<proteinExistence type="predicted"/>
<dbReference type="STRING" id="243365.CV_1192"/>
<dbReference type="AlphaFoldDB" id="Q7NYT0"/>
<dbReference type="Proteomes" id="UP000001424">
    <property type="component" value="Chromosome"/>
</dbReference>
<gene>
    <name evidence="2" type="ordered locus">CV_1192</name>
</gene>